<organism evidence="2 3">
    <name type="scientific">Drechslerella dactyloides</name>
    <name type="common">Nematode-trapping fungus</name>
    <name type="synonym">Arthrobotrys dactyloides</name>
    <dbReference type="NCBI Taxonomy" id="74499"/>
    <lineage>
        <taxon>Eukaryota</taxon>
        <taxon>Fungi</taxon>
        <taxon>Dikarya</taxon>
        <taxon>Ascomycota</taxon>
        <taxon>Pezizomycotina</taxon>
        <taxon>Orbiliomycetes</taxon>
        <taxon>Orbiliales</taxon>
        <taxon>Orbiliaceae</taxon>
        <taxon>Drechslerella</taxon>
    </lineage>
</organism>
<evidence type="ECO:0000313" key="3">
    <source>
        <dbReference type="Proteomes" id="UP001221413"/>
    </source>
</evidence>
<name>A0AAD6J2S0_DREDA</name>
<feature type="compositionally biased region" description="Basic and acidic residues" evidence="1">
    <location>
        <begin position="39"/>
        <end position="49"/>
    </location>
</feature>
<evidence type="ECO:0000313" key="2">
    <source>
        <dbReference type="EMBL" id="KAJ6263343.1"/>
    </source>
</evidence>
<reference evidence="2" key="1">
    <citation type="submission" date="2023-01" db="EMBL/GenBank/DDBJ databases">
        <title>The chitinases involved in constricting ring structure development in the nematode-trapping fungus Drechslerella dactyloides.</title>
        <authorList>
            <person name="Wang R."/>
            <person name="Zhang L."/>
            <person name="Tang P."/>
            <person name="Li S."/>
            <person name="Liang L."/>
        </authorList>
    </citation>
    <scope>NUCLEOTIDE SEQUENCE</scope>
    <source>
        <strain evidence="2">YMF1.00031</strain>
    </source>
</reference>
<gene>
    <name evidence="2" type="ORF">Dda_1906</name>
</gene>
<protein>
    <submittedName>
        <fullName evidence="2">Uncharacterized protein</fullName>
    </submittedName>
</protein>
<keyword evidence="3" id="KW-1185">Reference proteome</keyword>
<accession>A0AAD6J2S0</accession>
<feature type="region of interest" description="Disordered" evidence="1">
    <location>
        <begin position="1"/>
        <end position="67"/>
    </location>
</feature>
<dbReference type="EMBL" id="JAQGDS010000002">
    <property type="protein sequence ID" value="KAJ6263343.1"/>
    <property type="molecule type" value="Genomic_DNA"/>
</dbReference>
<proteinExistence type="predicted"/>
<dbReference type="Proteomes" id="UP001221413">
    <property type="component" value="Unassembled WGS sequence"/>
</dbReference>
<dbReference type="AlphaFoldDB" id="A0AAD6J2S0"/>
<comment type="caution">
    <text evidence="2">The sequence shown here is derived from an EMBL/GenBank/DDBJ whole genome shotgun (WGS) entry which is preliminary data.</text>
</comment>
<evidence type="ECO:0000256" key="1">
    <source>
        <dbReference type="SAM" id="MobiDB-lite"/>
    </source>
</evidence>
<feature type="compositionally biased region" description="Basic residues" evidence="1">
    <location>
        <begin position="50"/>
        <end position="67"/>
    </location>
</feature>
<sequence>MYEVLKVEDISSSSDPSDENEEEVDWRKENMFKRHQTRRERNREDESAKQRRRAARISPRKSLTRIF</sequence>